<dbReference type="Gene3D" id="3.30.750.140">
    <property type="match status" value="1"/>
</dbReference>
<proteinExistence type="predicted"/>
<evidence type="ECO:0000313" key="3">
    <source>
        <dbReference type="Proteomes" id="UP001149400"/>
    </source>
</evidence>
<keyword evidence="2" id="KW-0282">Flagellum</keyword>
<dbReference type="Proteomes" id="UP001149400">
    <property type="component" value="Unassembled WGS sequence"/>
</dbReference>
<comment type="caution">
    <text evidence="2">The sequence shown here is derived from an EMBL/GenBank/DDBJ whole genome shotgun (WGS) entry which is preliminary data.</text>
</comment>
<dbReference type="InterPro" id="IPR021136">
    <property type="entry name" value="Flagellar_hook_control-like_C"/>
</dbReference>
<sequence length="269" mass="29977">MKIDNTSNIKVLTLESIKSNLHEKLLNIGQEKAVQLPQTQLASSQLSQVLRLINLFPLLMHSPSLSSPAKAPDTHALNTTMTPSMLSILLKTLVMPNTPELAAKWLSNRQSDKALLDALRQVTTSMADNDGNGKIKALLMLLTEQRVLEGNKTNEYHWYFPLSHVSPTPVHITAKKKTLGRRKKSHWSISVNLTLSKRRHLTATADIYDQSLALRFTTDSASLEKLIEQSLPALEQQLSKHHICVSQCEINVSENTEPTSVEHGVNIQV</sequence>
<reference evidence="2" key="1">
    <citation type="submission" date="2021-12" db="EMBL/GenBank/DDBJ databases">
        <title>Enterovibrio ZSDZ35 sp. nov. and Enterovibrio ZSDZ42 sp. nov., isolated from coastal seawater in Qingdao.</title>
        <authorList>
            <person name="Zhang P."/>
        </authorList>
    </citation>
    <scope>NUCLEOTIDE SEQUENCE</scope>
    <source>
        <strain evidence="2">ZSDZ42</strain>
    </source>
</reference>
<evidence type="ECO:0000313" key="2">
    <source>
        <dbReference type="EMBL" id="MDD1792430.1"/>
    </source>
</evidence>
<accession>A0ABT5QXV1</accession>
<evidence type="ECO:0000259" key="1">
    <source>
        <dbReference type="Pfam" id="PF02120"/>
    </source>
</evidence>
<keyword evidence="3" id="KW-1185">Reference proteome</keyword>
<protein>
    <submittedName>
        <fullName evidence="2">Flagellar hook-length control protein FliK</fullName>
    </submittedName>
</protein>
<name>A0ABT5QXV1_9GAMM</name>
<dbReference type="RefSeq" id="WP_274163343.1">
    <property type="nucleotide sequence ID" value="NZ_JAJUBC010000004.1"/>
</dbReference>
<dbReference type="InterPro" id="IPR038610">
    <property type="entry name" value="FliK-like_C_sf"/>
</dbReference>
<organism evidence="2 3">
    <name type="scientific">Enterovibrio gelatinilyticus</name>
    <dbReference type="NCBI Taxonomy" id="2899819"/>
    <lineage>
        <taxon>Bacteria</taxon>
        <taxon>Pseudomonadati</taxon>
        <taxon>Pseudomonadota</taxon>
        <taxon>Gammaproteobacteria</taxon>
        <taxon>Vibrionales</taxon>
        <taxon>Vibrionaceae</taxon>
        <taxon>Enterovibrio</taxon>
    </lineage>
</organism>
<keyword evidence="2" id="KW-0969">Cilium</keyword>
<gene>
    <name evidence="2" type="ORF">LRP50_04725</name>
</gene>
<dbReference type="EMBL" id="JAJUBC010000004">
    <property type="protein sequence ID" value="MDD1792430.1"/>
    <property type="molecule type" value="Genomic_DNA"/>
</dbReference>
<feature type="domain" description="Flagellar hook-length control protein-like C-terminal" evidence="1">
    <location>
        <begin position="181"/>
        <end position="257"/>
    </location>
</feature>
<keyword evidence="2" id="KW-0966">Cell projection</keyword>
<dbReference type="Pfam" id="PF02120">
    <property type="entry name" value="Flg_hook"/>
    <property type="match status" value="1"/>
</dbReference>